<dbReference type="SUPFAM" id="SSF50249">
    <property type="entry name" value="Nucleic acid-binding proteins"/>
    <property type="match status" value="1"/>
</dbReference>
<dbReference type="EMBL" id="BLAL01000034">
    <property type="protein sequence ID" value="GES78217.1"/>
    <property type="molecule type" value="Genomic_DNA"/>
</dbReference>
<evidence type="ECO:0000256" key="6">
    <source>
        <dbReference type="PROSITE-ProRule" id="PRU00209"/>
    </source>
</evidence>
<accession>A0A2Z6SJZ9</accession>
<reference evidence="10 12" key="1">
    <citation type="submission" date="2017-11" db="EMBL/GenBank/DDBJ databases">
        <title>The genome of Rhizophagus clarus HR1 reveals common genetic basis of auxotrophy among arbuscular mycorrhizal fungi.</title>
        <authorList>
            <person name="Kobayashi Y."/>
        </authorList>
    </citation>
    <scope>NUCLEOTIDE SEQUENCE [LARGE SCALE GENOMIC DNA]</scope>
    <source>
        <strain evidence="10 12">HR1</strain>
    </source>
</reference>
<dbReference type="GO" id="GO:0006412">
    <property type="term" value="P:translation"/>
    <property type="evidence" value="ECO:0007669"/>
    <property type="project" value="UniProtKB-KW"/>
</dbReference>
<dbReference type="FunFam" id="2.40.50.140:FF:000047">
    <property type="entry name" value="tyrosine--tRNA ligase, cytoplasmic isoform X2"/>
    <property type="match status" value="1"/>
</dbReference>
<dbReference type="AlphaFoldDB" id="A0A2Z6SJZ9"/>
<dbReference type="EMBL" id="BEXD01004092">
    <property type="protein sequence ID" value="GBC06677.1"/>
    <property type="molecule type" value="Genomic_DNA"/>
</dbReference>
<dbReference type="OrthoDB" id="19141at2759"/>
<keyword evidence="2" id="KW-0963">Cytoplasm</keyword>
<dbReference type="InterPro" id="IPR010987">
    <property type="entry name" value="Glutathione-S-Trfase_C-like"/>
</dbReference>
<evidence type="ECO:0000313" key="12">
    <source>
        <dbReference type="Proteomes" id="UP000247702"/>
    </source>
</evidence>
<protein>
    <submittedName>
        <fullName evidence="11">Nucleic acid-binding protein</fullName>
    </submittedName>
</protein>
<evidence type="ECO:0000256" key="1">
    <source>
        <dbReference type="ARBA" id="ARBA00004496"/>
    </source>
</evidence>
<dbReference type="SUPFAM" id="SSF47616">
    <property type="entry name" value="GST C-terminal domain-like"/>
    <property type="match status" value="1"/>
</dbReference>
<dbReference type="Pfam" id="PF21972">
    <property type="entry name" value="Arc1p_N_like"/>
    <property type="match status" value="1"/>
</dbReference>
<sequence length="397" mass="43558">MVATLALSPNDITTKLVYNYLNSINVSLQESSVENSALTLEDGKIFTGTTSVVNSLAETFITGLTAKNETDAAEVQKWLKLTEEADKDPSKVAKELNEHLTTRTYIVGNYLTVADLVAFARSYNFVEKLSSNERFELLNLTRWFDFIQNTAASESGPKSGLNVVEIDLEAPKVEKKVEPRKSKIDKTKDQPKGNEVTEGKKAGKKAAKEVSKKEKETKKEASTTSSIISPSLLDLRVGHIVKADKHPDADSLYVEKIDVGEAELRTVVSGLVNHIPLDQMQDRDVVLVCNLKPASMRGIKSYAMVLAATSAEGKVELVDPPPGSKPGDKAYFEGFEEGTPEPVLNPKKKVWETLQPGLITTNNKEASWVNNEDKSVHLLRTEKGICTVPTVINATIK</sequence>
<evidence type="ECO:0000256" key="2">
    <source>
        <dbReference type="ARBA" id="ARBA00022490"/>
    </source>
</evidence>
<feature type="domain" description="GST C-terminal" evidence="8">
    <location>
        <begin position="27"/>
        <end position="170"/>
    </location>
</feature>
<feature type="domain" description="TRNA-binding" evidence="9">
    <location>
        <begin position="229"/>
        <end position="331"/>
    </location>
</feature>
<feature type="compositionally biased region" description="Basic and acidic residues" evidence="7">
    <location>
        <begin position="175"/>
        <end position="221"/>
    </location>
</feature>
<dbReference type="InterPro" id="IPR002547">
    <property type="entry name" value="tRNA-bd_dom"/>
</dbReference>
<keyword evidence="5" id="KW-0648">Protein biosynthesis</keyword>
<dbReference type="InterPro" id="IPR053836">
    <property type="entry name" value="Arc1-like_N"/>
</dbReference>
<comment type="subcellular location">
    <subcellularLocation>
        <location evidence="1">Cytoplasm</location>
    </subcellularLocation>
</comment>
<dbReference type="Pfam" id="PF01588">
    <property type="entry name" value="tRNA_bind"/>
    <property type="match status" value="1"/>
</dbReference>
<dbReference type="CDD" id="cd10289">
    <property type="entry name" value="GST_C_AaRS_like"/>
    <property type="match status" value="1"/>
</dbReference>
<evidence type="ECO:0000256" key="3">
    <source>
        <dbReference type="ARBA" id="ARBA00022555"/>
    </source>
</evidence>
<dbReference type="PANTHER" id="PTHR11586">
    <property type="entry name" value="TRNA-AMINOACYLATION COFACTOR ARC1 FAMILY MEMBER"/>
    <property type="match status" value="1"/>
</dbReference>
<evidence type="ECO:0000259" key="9">
    <source>
        <dbReference type="PROSITE" id="PS50886"/>
    </source>
</evidence>
<dbReference type="GO" id="GO:0017102">
    <property type="term" value="C:methionyl glutamyl tRNA synthetase complex"/>
    <property type="evidence" value="ECO:0007669"/>
    <property type="project" value="TreeGrafter"/>
</dbReference>
<keyword evidence="3 6" id="KW-0820">tRNA-binding</keyword>
<evidence type="ECO:0000259" key="8">
    <source>
        <dbReference type="PROSITE" id="PS50405"/>
    </source>
</evidence>
<dbReference type="InterPro" id="IPR036282">
    <property type="entry name" value="Glutathione-S-Trfase_C_sf"/>
</dbReference>
<evidence type="ECO:0000256" key="7">
    <source>
        <dbReference type="SAM" id="MobiDB-lite"/>
    </source>
</evidence>
<feature type="region of interest" description="Disordered" evidence="7">
    <location>
        <begin position="175"/>
        <end position="224"/>
    </location>
</feature>
<dbReference type="PROSITE" id="PS50886">
    <property type="entry name" value="TRBD"/>
    <property type="match status" value="1"/>
</dbReference>
<dbReference type="PROSITE" id="PS50405">
    <property type="entry name" value="GST_CTER"/>
    <property type="match status" value="1"/>
</dbReference>
<dbReference type="Proteomes" id="UP000615446">
    <property type="component" value="Unassembled WGS sequence"/>
</dbReference>
<comment type="caution">
    <text evidence="10">The sequence shown here is derived from an EMBL/GenBank/DDBJ whole genome shotgun (WGS) entry which is preliminary data.</text>
</comment>
<reference evidence="11" key="2">
    <citation type="submission" date="2019-10" db="EMBL/GenBank/DDBJ databases">
        <title>Conservation and host-specific expression of non-tandemly repeated heterogenous ribosome RNA gene in arbuscular mycorrhizal fungi.</title>
        <authorList>
            <person name="Maeda T."/>
            <person name="Kobayashi Y."/>
            <person name="Nakagawa T."/>
            <person name="Ezawa T."/>
            <person name="Yamaguchi K."/>
            <person name="Bino T."/>
            <person name="Nishimoto Y."/>
            <person name="Shigenobu S."/>
            <person name="Kawaguchi M."/>
        </authorList>
    </citation>
    <scope>NUCLEOTIDE SEQUENCE</scope>
    <source>
        <strain evidence="11">HR1</strain>
    </source>
</reference>
<evidence type="ECO:0000256" key="5">
    <source>
        <dbReference type="ARBA" id="ARBA00022917"/>
    </source>
</evidence>
<evidence type="ECO:0000313" key="11">
    <source>
        <dbReference type="EMBL" id="GES78217.1"/>
    </source>
</evidence>
<dbReference type="PANTHER" id="PTHR11586:SF33">
    <property type="entry name" value="AMINOACYL TRNA SYNTHASE COMPLEX-INTERACTING MULTIFUNCTIONAL PROTEIN 1"/>
    <property type="match status" value="1"/>
</dbReference>
<keyword evidence="4 6" id="KW-0694">RNA-binding</keyword>
<organism evidence="10 12">
    <name type="scientific">Rhizophagus clarus</name>
    <dbReference type="NCBI Taxonomy" id="94130"/>
    <lineage>
        <taxon>Eukaryota</taxon>
        <taxon>Fungi</taxon>
        <taxon>Fungi incertae sedis</taxon>
        <taxon>Mucoromycota</taxon>
        <taxon>Glomeromycotina</taxon>
        <taxon>Glomeromycetes</taxon>
        <taxon>Glomerales</taxon>
        <taxon>Glomeraceae</taxon>
        <taxon>Rhizophagus</taxon>
    </lineage>
</organism>
<dbReference type="InterPro" id="IPR012340">
    <property type="entry name" value="NA-bd_OB-fold"/>
</dbReference>
<dbReference type="Gene3D" id="2.40.50.140">
    <property type="entry name" value="Nucleic acid-binding proteins"/>
    <property type="match status" value="1"/>
</dbReference>
<dbReference type="STRING" id="94130.A0A2Z6SJZ9"/>
<evidence type="ECO:0000256" key="4">
    <source>
        <dbReference type="ARBA" id="ARBA00022884"/>
    </source>
</evidence>
<gene>
    <name evidence="11" type="ORF">RCL2_000553100</name>
    <name evidence="10" type="ORF">RclHR1_00070044</name>
</gene>
<evidence type="ECO:0000313" key="10">
    <source>
        <dbReference type="EMBL" id="GBC06677.1"/>
    </source>
</evidence>
<proteinExistence type="predicted"/>
<dbReference type="Proteomes" id="UP000247702">
    <property type="component" value="Unassembled WGS sequence"/>
</dbReference>
<keyword evidence="12" id="KW-1185">Reference proteome</keyword>
<dbReference type="CDD" id="cd02799">
    <property type="entry name" value="tRNA_bind_EMAP-II_like"/>
    <property type="match status" value="1"/>
</dbReference>
<name>A0A2Z6SJZ9_9GLOM</name>
<dbReference type="GO" id="GO:0000049">
    <property type="term" value="F:tRNA binding"/>
    <property type="evidence" value="ECO:0007669"/>
    <property type="project" value="UniProtKB-UniRule"/>
</dbReference>
<dbReference type="Gene3D" id="1.20.1050.130">
    <property type="match status" value="1"/>
</dbReference>
<dbReference type="InterPro" id="IPR051270">
    <property type="entry name" value="Tyrosine-tRNA_ligase_regulator"/>
</dbReference>